<dbReference type="Proteomes" id="UP001152622">
    <property type="component" value="Chromosome 12"/>
</dbReference>
<gene>
    <name evidence="2" type="ORF">SKAU_G00303820</name>
</gene>
<evidence type="ECO:0000313" key="3">
    <source>
        <dbReference type="Proteomes" id="UP001152622"/>
    </source>
</evidence>
<feature type="region of interest" description="Disordered" evidence="1">
    <location>
        <begin position="49"/>
        <end position="97"/>
    </location>
</feature>
<sequence length="97" mass="10431">MKAAVEIMGAREKNITIQPEASNSPGRYRSQRGSALSLRGVLGARILHRPDQSSLFSKTNQEGRTGEGAEASDVGRTRTPFPSLPAVQPQGWLGERG</sequence>
<evidence type="ECO:0000256" key="1">
    <source>
        <dbReference type="SAM" id="MobiDB-lite"/>
    </source>
</evidence>
<dbReference type="AlphaFoldDB" id="A0A9Q1EW93"/>
<protein>
    <submittedName>
        <fullName evidence="2">Uncharacterized protein</fullName>
    </submittedName>
</protein>
<organism evidence="2 3">
    <name type="scientific">Synaphobranchus kaupii</name>
    <name type="common">Kaup's arrowtooth eel</name>
    <dbReference type="NCBI Taxonomy" id="118154"/>
    <lineage>
        <taxon>Eukaryota</taxon>
        <taxon>Metazoa</taxon>
        <taxon>Chordata</taxon>
        <taxon>Craniata</taxon>
        <taxon>Vertebrata</taxon>
        <taxon>Euteleostomi</taxon>
        <taxon>Actinopterygii</taxon>
        <taxon>Neopterygii</taxon>
        <taxon>Teleostei</taxon>
        <taxon>Anguilliformes</taxon>
        <taxon>Synaphobranchidae</taxon>
        <taxon>Synaphobranchus</taxon>
    </lineage>
</organism>
<keyword evidence="3" id="KW-1185">Reference proteome</keyword>
<proteinExistence type="predicted"/>
<comment type="caution">
    <text evidence="2">The sequence shown here is derived from an EMBL/GenBank/DDBJ whole genome shotgun (WGS) entry which is preliminary data.</text>
</comment>
<feature type="compositionally biased region" description="Polar residues" evidence="1">
    <location>
        <begin position="52"/>
        <end position="63"/>
    </location>
</feature>
<name>A0A9Q1EW93_SYNKA</name>
<reference evidence="2" key="1">
    <citation type="journal article" date="2023" name="Science">
        <title>Genome structures resolve the early diversification of teleost fishes.</title>
        <authorList>
            <person name="Parey E."/>
            <person name="Louis A."/>
            <person name="Montfort J."/>
            <person name="Bouchez O."/>
            <person name="Roques C."/>
            <person name="Iampietro C."/>
            <person name="Lluch J."/>
            <person name="Castinel A."/>
            <person name="Donnadieu C."/>
            <person name="Desvignes T."/>
            <person name="Floi Bucao C."/>
            <person name="Jouanno E."/>
            <person name="Wen M."/>
            <person name="Mejri S."/>
            <person name="Dirks R."/>
            <person name="Jansen H."/>
            <person name="Henkel C."/>
            <person name="Chen W.J."/>
            <person name="Zahm M."/>
            <person name="Cabau C."/>
            <person name="Klopp C."/>
            <person name="Thompson A.W."/>
            <person name="Robinson-Rechavi M."/>
            <person name="Braasch I."/>
            <person name="Lecointre G."/>
            <person name="Bobe J."/>
            <person name="Postlethwait J.H."/>
            <person name="Berthelot C."/>
            <person name="Roest Crollius H."/>
            <person name="Guiguen Y."/>
        </authorList>
    </citation>
    <scope>NUCLEOTIDE SEQUENCE</scope>
    <source>
        <strain evidence="2">WJC10195</strain>
    </source>
</reference>
<dbReference type="EMBL" id="JAINUF010000012">
    <property type="protein sequence ID" value="KAJ8346189.1"/>
    <property type="molecule type" value="Genomic_DNA"/>
</dbReference>
<evidence type="ECO:0000313" key="2">
    <source>
        <dbReference type="EMBL" id="KAJ8346189.1"/>
    </source>
</evidence>
<accession>A0A9Q1EW93</accession>